<feature type="transmembrane region" description="Helical" evidence="15">
    <location>
        <begin position="7"/>
        <end position="26"/>
    </location>
</feature>
<dbReference type="Pfam" id="PF00777">
    <property type="entry name" value="Glyco_transf_29"/>
    <property type="match status" value="1"/>
</dbReference>
<keyword evidence="13" id="KW-0325">Glycoprotein</keyword>
<dbReference type="GO" id="GO:0001665">
    <property type="term" value="F:alpha-N-acetylgalactosaminide alpha-2,6-sialyltransferase activity"/>
    <property type="evidence" value="ECO:0007669"/>
    <property type="project" value="TreeGrafter"/>
</dbReference>
<dbReference type="RefSeq" id="XP_038049811.1">
    <property type="nucleotide sequence ID" value="XM_038193883.1"/>
</dbReference>
<sequence>MRFFRRPLSIGVLVVTCLVYLIIGIWKFRPVDKTSMSVSKPRESNTSELIVLHFETDFDRPASQQNERYTSKQAAEIDGRGLQSNDNVSLKQTRTGAIEHYKSLLDDKPITLRCTSCAMVSSSGFLLGKGAGQEIDQHHCVIRMNMAPVDGYQGDVGQRTTLRVLNFFTGVKAEHLPVGSRVMIWGLYEHKADLKRVLGMLKKLSPNVTIHGQTVEGERKAGELFTKETGHPLSTNQSWLSTGWFTMMIALDVCDKLHVYGMVPADYCTSKPKVDVPYHYYRNTSAKECITYTAAETRHGAHRFITEKAVFARWAVTYNISFHYPEWDVTKEKLFDKLDTPFINKYKPKANKGTKKV</sequence>
<protein>
    <submittedName>
        <fullName evidence="16">Uncharacterized protein</fullName>
    </submittedName>
</protein>
<keyword evidence="8 15" id="KW-1133">Transmembrane helix</keyword>
<evidence type="ECO:0000256" key="3">
    <source>
        <dbReference type="ARBA" id="ARBA00022676"/>
    </source>
</evidence>
<dbReference type="PANTHER" id="PTHR45906:SF1">
    <property type="entry name" value="ALPHA-N-ACETYL-NEURAMINYL-2,3-BETA-GALACTOSYL-1, 3-N-ACETYL-GALACTOSAMINIDE ALPHA-2,6-SIALYLTRANSFERASE-LIKE"/>
    <property type="match status" value="1"/>
</dbReference>
<evidence type="ECO:0000256" key="14">
    <source>
        <dbReference type="ARBA" id="ARBA00043744"/>
    </source>
</evidence>
<keyword evidence="6" id="KW-0735">Signal-anchor</keyword>
<evidence type="ECO:0000313" key="17">
    <source>
        <dbReference type="Proteomes" id="UP000887568"/>
    </source>
</evidence>
<keyword evidence="10" id="KW-0443">Lipid metabolism</keyword>
<comment type="catalytic activity">
    <reaction evidence="14">
        <text>a ganglioside GM1b (d18:1(4E)) + CMP-N-acetyl-beta-neuraminate = a ganglioside GD1alpha (d18:1(4E)) + CMP + H(+)</text>
        <dbReference type="Rhea" id="RHEA:41968"/>
        <dbReference type="ChEBI" id="CHEBI:15378"/>
        <dbReference type="ChEBI" id="CHEBI:57812"/>
        <dbReference type="ChEBI" id="CHEBI:60377"/>
        <dbReference type="ChEBI" id="CHEBI:78568"/>
        <dbReference type="ChEBI" id="CHEBI:78569"/>
    </reaction>
    <physiologicalReaction direction="left-to-right" evidence="14">
        <dbReference type="Rhea" id="RHEA:41969"/>
    </physiologicalReaction>
</comment>
<keyword evidence="12" id="KW-1015">Disulfide bond</keyword>
<evidence type="ECO:0000256" key="4">
    <source>
        <dbReference type="ARBA" id="ARBA00022679"/>
    </source>
</evidence>
<evidence type="ECO:0000256" key="15">
    <source>
        <dbReference type="SAM" id="Phobius"/>
    </source>
</evidence>
<keyword evidence="5 15" id="KW-0812">Transmembrane</keyword>
<dbReference type="Gene3D" id="3.90.1480.20">
    <property type="entry name" value="Glycosyl transferase family 29"/>
    <property type="match status" value="1"/>
</dbReference>
<evidence type="ECO:0000256" key="6">
    <source>
        <dbReference type="ARBA" id="ARBA00022968"/>
    </source>
</evidence>
<evidence type="ECO:0000256" key="10">
    <source>
        <dbReference type="ARBA" id="ARBA00023098"/>
    </source>
</evidence>
<name>A0A913ZFI9_PATMI</name>
<dbReference type="OrthoDB" id="10264956at2759"/>
<dbReference type="AlphaFoldDB" id="A0A913ZFI9"/>
<dbReference type="GO" id="GO:0001574">
    <property type="term" value="P:ganglioside biosynthetic process"/>
    <property type="evidence" value="ECO:0007669"/>
    <property type="project" value="TreeGrafter"/>
</dbReference>
<keyword evidence="11 15" id="KW-0472">Membrane</keyword>
<evidence type="ECO:0000256" key="11">
    <source>
        <dbReference type="ARBA" id="ARBA00023136"/>
    </source>
</evidence>
<accession>A0A913ZFI9</accession>
<organism evidence="16 17">
    <name type="scientific">Patiria miniata</name>
    <name type="common">Bat star</name>
    <name type="synonym">Asterina miniata</name>
    <dbReference type="NCBI Taxonomy" id="46514"/>
    <lineage>
        <taxon>Eukaryota</taxon>
        <taxon>Metazoa</taxon>
        <taxon>Echinodermata</taxon>
        <taxon>Eleutherozoa</taxon>
        <taxon>Asterozoa</taxon>
        <taxon>Asteroidea</taxon>
        <taxon>Valvatacea</taxon>
        <taxon>Valvatida</taxon>
        <taxon>Asterinidae</taxon>
        <taxon>Patiria</taxon>
    </lineage>
</organism>
<comment type="similarity">
    <text evidence="2">Belongs to the glycosyltransferase 29 family.</text>
</comment>
<evidence type="ECO:0000313" key="16">
    <source>
        <dbReference type="EnsemblMetazoa" id="XP_038049811.1"/>
    </source>
</evidence>
<evidence type="ECO:0000256" key="1">
    <source>
        <dbReference type="ARBA" id="ARBA00004323"/>
    </source>
</evidence>
<dbReference type="GeneID" id="119723321"/>
<dbReference type="InterPro" id="IPR038578">
    <property type="entry name" value="GT29-like_sf"/>
</dbReference>
<dbReference type="EnsemblMetazoa" id="XM_038193883.1">
    <property type="protein sequence ID" value="XP_038049811.1"/>
    <property type="gene ID" value="LOC119723321"/>
</dbReference>
<dbReference type="InterPro" id="IPR001675">
    <property type="entry name" value="Glyco_trans_29"/>
</dbReference>
<dbReference type="GO" id="GO:0000139">
    <property type="term" value="C:Golgi membrane"/>
    <property type="evidence" value="ECO:0007669"/>
    <property type="project" value="UniProtKB-SubCell"/>
</dbReference>
<evidence type="ECO:0000256" key="9">
    <source>
        <dbReference type="ARBA" id="ARBA00023034"/>
    </source>
</evidence>
<comment type="subcellular location">
    <subcellularLocation>
        <location evidence="1">Golgi apparatus membrane</location>
        <topology evidence="1">Single-pass type II membrane protein</topology>
    </subcellularLocation>
</comment>
<reference evidence="16" key="1">
    <citation type="submission" date="2022-11" db="UniProtKB">
        <authorList>
            <consortium name="EnsemblMetazoa"/>
        </authorList>
    </citation>
    <scope>IDENTIFICATION</scope>
</reference>
<evidence type="ECO:0000256" key="13">
    <source>
        <dbReference type="ARBA" id="ARBA00023180"/>
    </source>
</evidence>
<proteinExistence type="inferred from homology"/>
<dbReference type="OMA" id="PYHYYQA"/>
<evidence type="ECO:0000256" key="5">
    <source>
        <dbReference type="ARBA" id="ARBA00022692"/>
    </source>
</evidence>
<evidence type="ECO:0000256" key="7">
    <source>
        <dbReference type="ARBA" id="ARBA00022981"/>
    </source>
</evidence>
<keyword evidence="17" id="KW-1185">Reference proteome</keyword>
<keyword evidence="4" id="KW-0808">Transferase</keyword>
<keyword evidence="7" id="KW-0730">Sialic acid</keyword>
<evidence type="ECO:0000256" key="2">
    <source>
        <dbReference type="ARBA" id="ARBA00006003"/>
    </source>
</evidence>
<dbReference type="Proteomes" id="UP000887568">
    <property type="component" value="Unplaced"/>
</dbReference>
<keyword evidence="9" id="KW-0333">Golgi apparatus</keyword>
<evidence type="ECO:0000256" key="12">
    <source>
        <dbReference type="ARBA" id="ARBA00023157"/>
    </source>
</evidence>
<evidence type="ECO:0000256" key="8">
    <source>
        <dbReference type="ARBA" id="ARBA00022989"/>
    </source>
</evidence>
<keyword evidence="3" id="KW-0328">Glycosyltransferase</keyword>
<dbReference type="PANTHER" id="PTHR45906">
    <property type="entry name" value="ALPHA-N-ACETYL-NEURAMINYL-2,3-BETA-GALACTOSYL-1, 3-N-ACETYL-GALACTOSAMINIDE ALPHA-2,6-SIALYLTRANSFERASE-LIKE"/>
    <property type="match status" value="1"/>
</dbReference>